<organism evidence="1 2">
    <name type="scientific">Orbilia ellipsospora</name>
    <dbReference type="NCBI Taxonomy" id="2528407"/>
    <lineage>
        <taxon>Eukaryota</taxon>
        <taxon>Fungi</taxon>
        <taxon>Dikarya</taxon>
        <taxon>Ascomycota</taxon>
        <taxon>Pezizomycotina</taxon>
        <taxon>Orbiliomycetes</taxon>
        <taxon>Orbiliales</taxon>
        <taxon>Orbiliaceae</taxon>
        <taxon>Orbilia</taxon>
    </lineage>
</organism>
<name>A0AAV9XET8_9PEZI</name>
<proteinExistence type="predicted"/>
<comment type="caution">
    <text evidence="1">The sequence shown here is derived from an EMBL/GenBank/DDBJ whole genome shotgun (WGS) entry which is preliminary data.</text>
</comment>
<evidence type="ECO:0000313" key="2">
    <source>
        <dbReference type="Proteomes" id="UP001365542"/>
    </source>
</evidence>
<dbReference type="Proteomes" id="UP001365542">
    <property type="component" value="Unassembled WGS sequence"/>
</dbReference>
<dbReference type="AlphaFoldDB" id="A0AAV9XET8"/>
<accession>A0AAV9XET8</accession>
<dbReference type="EMBL" id="JAVHJO010000004">
    <property type="protein sequence ID" value="KAK6540602.1"/>
    <property type="molecule type" value="Genomic_DNA"/>
</dbReference>
<evidence type="ECO:0000313" key="1">
    <source>
        <dbReference type="EMBL" id="KAK6540602.1"/>
    </source>
</evidence>
<gene>
    <name evidence="1" type="ORF">TWF694_007997</name>
</gene>
<reference evidence="1 2" key="1">
    <citation type="submission" date="2019-10" db="EMBL/GenBank/DDBJ databases">
        <authorList>
            <person name="Palmer J.M."/>
        </authorList>
    </citation>
    <scope>NUCLEOTIDE SEQUENCE [LARGE SCALE GENOMIC DNA]</scope>
    <source>
        <strain evidence="1 2">TWF694</strain>
    </source>
</reference>
<dbReference type="Gene3D" id="3.30.559.10">
    <property type="entry name" value="Chloramphenicol acetyltransferase-like domain"/>
    <property type="match status" value="2"/>
</dbReference>
<sequence>MAEWPKEYTLKTNELLAQDCLTIVGLSISGRLKVDLLEQKHRELVRLWPILGGELVTKQTPYSMTTGSKVDFKHRTIDAKLKDVTPVDFELSKEEREGTNPLTRPYRSGNGVLTVDDLCFDAVAALNATVGSLFAIRVTLLQDATILAFKFAHFFVDGQGCYDIIEQYNNLLWGKSMPKAVPPPGIHTKLSSLIAGEDTLPLASPAKGGWEYMRNWLGVGTAGWIQLIFQAIVNDYSPMVGWGEPGIEKHVYLPPMFIEQLQKSCQTEIDTARPSGEDTKLSKMDVVNAWWLKRTYANLRDSIVLNMGYAFNFSDRIPVDPSEKYFQGHYYGLYVPMDTVGDMKKLSIAQIALKIRRNVILAKQPSVIRDNLQYMESIQAEKVIPRAKGGDNEGSPLFSAWTRFPFERLNFSPALQENSGTGKFLFNNSRIVLPMNISWKPKLTIFNDATGGIWCQAMQLPSHWKGFADISQDE</sequence>
<dbReference type="InterPro" id="IPR023213">
    <property type="entry name" value="CAT-like_dom_sf"/>
</dbReference>
<keyword evidence="2" id="KW-1185">Reference proteome</keyword>
<protein>
    <submittedName>
        <fullName evidence="1">Uncharacterized protein</fullName>
    </submittedName>
</protein>